<dbReference type="SUPFAM" id="SSF56059">
    <property type="entry name" value="Glutathione synthetase ATP-binding domain-like"/>
    <property type="match status" value="1"/>
</dbReference>
<keyword evidence="4" id="KW-0547">Nucleotide-binding</keyword>
<keyword evidence="7" id="KW-1185">Reference proteome</keyword>
<evidence type="ECO:0000259" key="5">
    <source>
        <dbReference type="PROSITE" id="PS50975"/>
    </source>
</evidence>
<dbReference type="Proteomes" id="UP001230156">
    <property type="component" value="Unassembled WGS sequence"/>
</dbReference>
<dbReference type="PROSITE" id="PS50975">
    <property type="entry name" value="ATP_GRASP"/>
    <property type="match status" value="1"/>
</dbReference>
<evidence type="ECO:0000313" key="6">
    <source>
        <dbReference type="EMBL" id="MDQ7246593.1"/>
    </source>
</evidence>
<dbReference type="InterPro" id="IPR011095">
    <property type="entry name" value="Dala_Dala_lig_C"/>
</dbReference>
<dbReference type="InterPro" id="IPR013815">
    <property type="entry name" value="ATP_grasp_subdomain_1"/>
</dbReference>
<evidence type="ECO:0000256" key="3">
    <source>
        <dbReference type="ARBA" id="ARBA00023316"/>
    </source>
</evidence>
<feature type="domain" description="ATP-grasp" evidence="5">
    <location>
        <begin position="122"/>
        <end position="334"/>
    </location>
</feature>
<dbReference type="Pfam" id="PF07478">
    <property type="entry name" value="Dala_Dala_lig_C"/>
    <property type="match status" value="1"/>
</dbReference>
<evidence type="ECO:0000256" key="1">
    <source>
        <dbReference type="ARBA" id="ARBA00010871"/>
    </source>
</evidence>
<comment type="caution">
    <text evidence="6">The sequence shown here is derived from an EMBL/GenBank/DDBJ whole genome shotgun (WGS) entry which is preliminary data.</text>
</comment>
<protein>
    <submittedName>
        <fullName evidence="6">ATP-grasp domain-containing protein</fullName>
    </submittedName>
</protein>
<sequence>MVRSLRPLRILVLVHPELVPPDSLKGYSDKEIFVFKTEYDVVSTLKARGHDVRPLGLKDELKPIRDAIEGWTPHVVFNLLEEFHGQATYDQNVASFLELLRLPYTGCNPRGLMLARGKALSKKLTSYHRVPTPAFTVIPIGRKITRPARLTFPLIVKSATEDASYGIAQASLVENEEKLKERVTFIHDKIGTDALIEQYIEGREVYVGVIGNERLRVLPVWELNFGDVTEDGRRIATAAVKHDIEYQQRHNVTEGPAKGLAPETVARIQRLAKRICRTLELDGYSRIDFRLAEDGTPYFIEANPNPEIAKVEEFARAAAYDGIKYWALLERICQLGISRTRAITEEAPIAP</sequence>
<organism evidence="6 7">
    <name type="scientific">Dongia sedimenti</name>
    <dbReference type="NCBI Taxonomy" id="3064282"/>
    <lineage>
        <taxon>Bacteria</taxon>
        <taxon>Pseudomonadati</taxon>
        <taxon>Pseudomonadota</taxon>
        <taxon>Alphaproteobacteria</taxon>
        <taxon>Rhodospirillales</taxon>
        <taxon>Dongiaceae</taxon>
        <taxon>Dongia</taxon>
    </lineage>
</organism>
<proteinExistence type="inferred from homology"/>
<name>A0ABU0YIN9_9PROT</name>
<dbReference type="SUPFAM" id="SSF52440">
    <property type="entry name" value="PreATP-grasp domain"/>
    <property type="match status" value="1"/>
</dbReference>
<dbReference type="Gene3D" id="3.40.50.20">
    <property type="match status" value="1"/>
</dbReference>
<evidence type="ECO:0000256" key="2">
    <source>
        <dbReference type="ARBA" id="ARBA00022598"/>
    </source>
</evidence>
<keyword evidence="3" id="KW-0961">Cell wall biogenesis/degradation</keyword>
<dbReference type="InterPro" id="IPR011761">
    <property type="entry name" value="ATP-grasp"/>
</dbReference>
<gene>
    <name evidence="6" type="ORF">Q8A70_02900</name>
</gene>
<dbReference type="EMBL" id="JAUYVI010000001">
    <property type="protein sequence ID" value="MDQ7246593.1"/>
    <property type="molecule type" value="Genomic_DNA"/>
</dbReference>
<dbReference type="Gene3D" id="3.30.470.20">
    <property type="entry name" value="ATP-grasp fold, B domain"/>
    <property type="match status" value="1"/>
</dbReference>
<reference evidence="7" key="1">
    <citation type="submission" date="2023-08" db="EMBL/GenBank/DDBJ databases">
        <title>Rhodospirillaceae gen. nov., a novel taxon isolated from the Yangtze River Yuezi River estuary sludge.</title>
        <authorList>
            <person name="Ruan L."/>
        </authorList>
    </citation>
    <scope>NUCLEOTIDE SEQUENCE [LARGE SCALE GENOMIC DNA]</scope>
    <source>
        <strain evidence="7">R-7</strain>
    </source>
</reference>
<keyword evidence="2" id="KW-0436">Ligase</keyword>
<dbReference type="PANTHER" id="PTHR23132">
    <property type="entry name" value="D-ALANINE--D-ALANINE LIGASE"/>
    <property type="match status" value="1"/>
</dbReference>
<dbReference type="InterPro" id="IPR016185">
    <property type="entry name" value="PreATP-grasp_dom_sf"/>
</dbReference>
<evidence type="ECO:0000313" key="7">
    <source>
        <dbReference type="Proteomes" id="UP001230156"/>
    </source>
</evidence>
<evidence type="ECO:0000256" key="4">
    <source>
        <dbReference type="PROSITE-ProRule" id="PRU00409"/>
    </source>
</evidence>
<keyword evidence="4" id="KW-0067">ATP-binding</keyword>
<dbReference type="RefSeq" id="WP_379953984.1">
    <property type="nucleotide sequence ID" value="NZ_JAUYVI010000001.1"/>
</dbReference>
<dbReference type="PANTHER" id="PTHR23132:SF26">
    <property type="entry name" value="BLR7451 PROTEIN"/>
    <property type="match status" value="1"/>
</dbReference>
<comment type="similarity">
    <text evidence="1">Belongs to the D-alanine--D-alanine ligase family.</text>
</comment>
<accession>A0ABU0YIN9</accession>
<dbReference type="Gene3D" id="3.30.1490.20">
    <property type="entry name" value="ATP-grasp fold, A domain"/>
    <property type="match status" value="1"/>
</dbReference>